<dbReference type="Gene3D" id="3.50.30.40">
    <property type="entry name" value="Ribonuclease E inhibitor RraA/RraA-like"/>
    <property type="match status" value="1"/>
</dbReference>
<dbReference type="EMBL" id="BNJG01000001">
    <property type="protein sequence ID" value="GHO55104.1"/>
    <property type="molecule type" value="Genomic_DNA"/>
</dbReference>
<proteinExistence type="predicted"/>
<evidence type="ECO:0000313" key="2">
    <source>
        <dbReference type="Proteomes" id="UP000654345"/>
    </source>
</evidence>
<comment type="caution">
    <text evidence="1">The sequence shown here is derived from an EMBL/GenBank/DDBJ whole genome shotgun (WGS) entry which is preliminary data.</text>
</comment>
<dbReference type="SUPFAM" id="SSF89562">
    <property type="entry name" value="RraA-like"/>
    <property type="match status" value="1"/>
</dbReference>
<protein>
    <recommendedName>
        <fullName evidence="3">Dimethylmenaquinone methyltransferase</fullName>
    </recommendedName>
</protein>
<name>A0ABQ3UQW3_9CHLR</name>
<evidence type="ECO:0008006" key="3">
    <source>
        <dbReference type="Google" id="ProtNLM"/>
    </source>
</evidence>
<organism evidence="1 2">
    <name type="scientific">Ktedonobacter robiniae</name>
    <dbReference type="NCBI Taxonomy" id="2778365"/>
    <lineage>
        <taxon>Bacteria</taxon>
        <taxon>Bacillati</taxon>
        <taxon>Chloroflexota</taxon>
        <taxon>Ktedonobacteria</taxon>
        <taxon>Ktedonobacterales</taxon>
        <taxon>Ktedonobacteraceae</taxon>
        <taxon>Ktedonobacter</taxon>
    </lineage>
</organism>
<accession>A0ABQ3UQW3</accession>
<gene>
    <name evidence="1" type="ORF">KSB_35790</name>
</gene>
<evidence type="ECO:0000313" key="1">
    <source>
        <dbReference type="EMBL" id="GHO55104.1"/>
    </source>
</evidence>
<dbReference type="InterPro" id="IPR036704">
    <property type="entry name" value="RraA/RraA-like_sf"/>
</dbReference>
<keyword evidence="2" id="KW-1185">Reference proteome</keyword>
<sequence>MVPGRDSHGSSLGWTGLYRRLDLSWGTIIQDGDLVIADDDGVVIWPQERIGELLIKAEARLQQDHARLAQLLEKK</sequence>
<reference evidence="1 2" key="1">
    <citation type="journal article" date="2021" name="Int. J. Syst. Evol. Microbiol.">
        <title>Reticulibacter mediterranei gen. nov., sp. nov., within the new family Reticulibacteraceae fam. nov., and Ktedonospora formicarum gen. nov., sp. nov., Ktedonobacter robiniae sp. nov., Dictyobacter formicarum sp. nov. and Dictyobacter arantiisoli sp. nov., belonging to the class Ktedonobacteria.</title>
        <authorList>
            <person name="Yabe S."/>
            <person name="Zheng Y."/>
            <person name="Wang C.M."/>
            <person name="Sakai Y."/>
            <person name="Abe K."/>
            <person name="Yokota A."/>
            <person name="Donadio S."/>
            <person name="Cavaletti L."/>
            <person name="Monciardini P."/>
        </authorList>
    </citation>
    <scope>NUCLEOTIDE SEQUENCE [LARGE SCALE GENOMIC DNA]</scope>
    <source>
        <strain evidence="1 2">SOSP1-30</strain>
    </source>
</reference>
<dbReference type="Proteomes" id="UP000654345">
    <property type="component" value="Unassembled WGS sequence"/>
</dbReference>